<sequence>MFAKLSVAALFAGLAAAYHAPVGEPTGNPITRPLNEVVPAGKPFEITWTPTTTNKVSLVLLKGPSINVIPQYAIVEGIANSGKFVWTPDAALEATAGANGYGLQIIDDVTGQYQYSTQFGISSSGKAADKPTSTPAVVEKPATSTPSGYATLAPIKPTTIKTSAVPTSSPCTTTTAYVPVGTGSVVPPKNGTTAYPTGALPPKPSAPSGNTTAPFFPGAASGLQAGVGLAGAAAVLVLLF</sequence>
<dbReference type="PANTHER" id="PTHR40633">
    <property type="entry name" value="MATRIX PROTEIN, PUTATIVE (AFU_ORTHOLOGUE AFUA_8G05410)-RELATED"/>
    <property type="match status" value="1"/>
</dbReference>
<keyword evidence="1 3" id="KW-0732">Signal</keyword>
<gene>
    <name evidence="5" type="ORF">DM02DRAFT_572356</name>
</gene>
<evidence type="ECO:0000313" key="6">
    <source>
        <dbReference type="Proteomes" id="UP000244855"/>
    </source>
</evidence>
<feature type="chain" id="PRO_5015966298" description="Yeast cell wall synthesis Kre9/Knh1-like N-terminal domain-containing protein" evidence="3">
    <location>
        <begin position="18"/>
        <end position="240"/>
    </location>
</feature>
<dbReference type="OrthoDB" id="4094614at2759"/>
<accession>A0A2V1DCC7</accession>
<protein>
    <recommendedName>
        <fullName evidence="4">Yeast cell wall synthesis Kre9/Knh1-like N-terminal domain-containing protein</fullName>
    </recommendedName>
</protein>
<feature type="region of interest" description="Disordered" evidence="2">
    <location>
        <begin position="123"/>
        <end position="143"/>
    </location>
</feature>
<evidence type="ECO:0000259" key="4">
    <source>
        <dbReference type="Pfam" id="PF10342"/>
    </source>
</evidence>
<organism evidence="5 6">
    <name type="scientific">Periconia macrospinosa</name>
    <dbReference type="NCBI Taxonomy" id="97972"/>
    <lineage>
        <taxon>Eukaryota</taxon>
        <taxon>Fungi</taxon>
        <taxon>Dikarya</taxon>
        <taxon>Ascomycota</taxon>
        <taxon>Pezizomycotina</taxon>
        <taxon>Dothideomycetes</taxon>
        <taxon>Pleosporomycetidae</taxon>
        <taxon>Pleosporales</taxon>
        <taxon>Massarineae</taxon>
        <taxon>Periconiaceae</taxon>
        <taxon>Periconia</taxon>
    </lineage>
</organism>
<dbReference type="EMBL" id="KZ805521">
    <property type="protein sequence ID" value="PVH94784.1"/>
    <property type="molecule type" value="Genomic_DNA"/>
</dbReference>
<evidence type="ECO:0000313" key="5">
    <source>
        <dbReference type="EMBL" id="PVH94784.1"/>
    </source>
</evidence>
<evidence type="ECO:0000256" key="2">
    <source>
        <dbReference type="SAM" id="MobiDB-lite"/>
    </source>
</evidence>
<dbReference type="InterPro" id="IPR018466">
    <property type="entry name" value="Kre9/Knh1-like_N"/>
</dbReference>
<evidence type="ECO:0000256" key="3">
    <source>
        <dbReference type="SAM" id="SignalP"/>
    </source>
</evidence>
<proteinExistence type="predicted"/>
<dbReference type="Proteomes" id="UP000244855">
    <property type="component" value="Unassembled WGS sequence"/>
</dbReference>
<feature type="compositionally biased region" description="Polar residues" evidence="2">
    <location>
        <begin position="123"/>
        <end position="135"/>
    </location>
</feature>
<feature type="domain" description="Yeast cell wall synthesis Kre9/Knh1-like N-terminal" evidence="4">
    <location>
        <begin position="35"/>
        <end position="121"/>
    </location>
</feature>
<name>A0A2V1DCC7_9PLEO</name>
<dbReference type="PANTHER" id="PTHR40633:SF1">
    <property type="entry name" value="GPI ANCHORED SERINE-THREONINE RICH PROTEIN (AFU_ORTHOLOGUE AFUA_1G03630)"/>
    <property type="match status" value="1"/>
</dbReference>
<dbReference type="InterPro" id="IPR052982">
    <property type="entry name" value="SRP1/TIP1-like"/>
</dbReference>
<evidence type="ECO:0000256" key="1">
    <source>
        <dbReference type="ARBA" id="ARBA00022729"/>
    </source>
</evidence>
<keyword evidence="6" id="KW-1185">Reference proteome</keyword>
<feature type="signal peptide" evidence="3">
    <location>
        <begin position="1"/>
        <end position="17"/>
    </location>
</feature>
<dbReference type="AlphaFoldDB" id="A0A2V1DCC7"/>
<reference evidence="5 6" key="1">
    <citation type="journal article" date="2018" name="Sci. Rep.">
        <title>Comparative genomics provides insights into the lifestyle and reveals functional heterogeneity of dark septate endophytic fungi.</title>
        <authorList>
            <person name="Knapp D.G."/>
            <person name="Nemeth J.B."/>
            <person name="Barry K."/>
            <person name="Hainaut M."/>
            <person name="Henrissat B."/>
            <person name="Johnson J."/>
            <person name="Kuo A."/>
            <person name="Lim J.H.P."/>
            <person name="Lipzen A."/>
            <person name="Nolan M."/>
            <person name="Ohm R.A."/>
            <person name="Tamas L."/>
            <person name="Grigoriev I.V."/>
            <person name="Spatafora J.W."/>
            <person name="Nagy L.G."/>
            <person name="Kovacs G.M."/>
        </authorList>
    </citation>
    <scope>NUCLEOTIDE SEQUENCE [LARGE SCALE GENOMIC DNA]</scope>
    <source>
        <strain evidence="5 6">DSE2036</strain>
    </source>
</reference>
<dbReference type="Pfam" id="PF10342">
    <property type="entry name" value="Kre9_KNH"/>
    <property type="match status" value="1"/>
</dbReference>